<sequence>MRTGIGGLGDGWRESSFRSTALAGSVSSRAAVPVLTKAVNCRYRDPAEEVRGIHLGFG</sequence>
<reference evidence="1 2" key="1">
    <citation type="submission" date="2019-06" db="EMBL/GenBank/DDBJ databases">
        <title>Sequencing the genomes of 1000 actinobacteria strains.</title>
        <authorList>
            <person name="Klenk H.-P."/>
        </authorList>
    </citation>
    <scope>NUCLEOTIDE SEQUENCE [LARGE SCALE GENOMIC DNA]</scope>
    <source>
        <strain evidence="1 2">DSM 43866</strain>
    </source>
</reference>
<dbReference type="AlphaFoldDB" id="A0A561WAK8"/>
<dbReference type="Proteomes" id="UP000320239">
    <property type="component" value="Unassembled WGS sequence"/>
</dbReference>
<accession>A0A561WAK8</accession>
<evidence type="ECO:0000313" key="1">
    <source>
        <dbReference type="EMBL" id="TWG20896.1"/>
    </source>
</evidence>
<gene>
    <name evidence="1" type="ORF">FHX34_103425</name>
</gene>
<dbReference type="EMBL" id="VIWY01000003">
    <property type="protein sequence ID" value="TWG20896.1"/>
    <property type="molecule type" value="Genomic_DNA"/>
</dbReference>
<proteinExistence type="predicted"/>
<name>A0A561WAK8_ACTTI</name>
<organism evidence="1 2">
    <name type="scientific">Actinoplanes teichomyceticus</name>
    <dbReference type="NCBI Taxonomy" id="1867"/>
    <lineage>
        <taxon>Bacteria</taxon>
        <taxon>Bacillati</taxon>
        <taxon>Actinomycetota</taxon>
        <taxon>Actinomycetes</taxon>
        <taxon>Micromonosporales</taxon>
        <taxon>Micromonosporaceae</taxon>
        <taxon>Actinoplanes</taxon>
    </lineage>
</organism>
<keyword evidence="2" id="KW-1185">Reference proteome</keyword>
<comment type="caution">
    <text evidence="1">The sequence shown here is derived from an EMBL/GenBank/DDBJ whole genome shotgun (WGS) entry which is preliminary data.</text>
</comment>
<protein>
    <submittedName>
        <fullName evidence="1">Uncharacterized protein</fullName>
    </submittedName>
</protein>
<evidence type="ECO:0000313" key="2">
    <source>
        <dbReference type="Proteomes" id="UP000320239"/>
    </source>
</evidence>